<dbReference type="AlphaFoldDB" id="A0A5D3E051"/>
<dbReference type="InterPro" id="IPR001584">
    <property type="entry name" value="Integrase_cat-core"/>
</dbReference>
<accession>A0A5D3E051</accession>
<comment type="caution">
    <text evidence="3">The sequence shown here is derived from an EMBL/GenBank/DDBJ whole genome shotgun (WGS) entry which is preliminary data.</text>
</comment>
<dbReference type="PANTHER" id="PTHR47266">
    <property type="entry name" value="ENDONUCLEASE-RELATED"/>
    <property type="match status" value="1"/>
</dbReference>
<evidence type="ECO:0000313" key="4">
    <source>
        <dbReference type="Proteomes" id="UP000321393"/>
    </source>
</evidence>
<dbReference type="GO" id="GO:0003676">
    <property type="term" value="F:nucleic acid binding"/>
    <property type="evidence" value="ECO:0007669"/>
    <property type="project" value="InterPro"/>
</dbReference>
<dbReference type="Proteomes" id="UP000321393">
    <property type="component" value="Unassembled WGS sequence"/>
</dbReference>
<dbReference type="GO" id="GO:0015074">
    <property type="term" value="P:DNA integration"/>
    <property type="evidence" value="ECO:0007669"/>
    <property type="project" value="InterPro"/>
</dbReference>
<sequence length="148" mass="16856">MSYHDELPHHPILEIELFDIWGIDFMQPFLQSSAIYTSFGHGLCLKVGLAISCTKNDAMTISKFLKKKNIFLIFGTYKALLSDGGSQFVNRIVAKLLSKYNINHKVVTAYHPQTNGQAKVSNRKIKKILEKEVNSSRKEWADYLDSAF</sequence>
<dbReference type="EMBL" id="SSTD01001877">
    <property type="protein sequence ID" value="TYK29098.1"/>
    <property type="molecule type" value="Genomic_DNA"/>
</dbReference>
<protein>
    <submittedName>
        <fullName evidence="3">Pol polyprotein</fullName>
    </submittedName>
</protein>
<evidence type="ECO:0000313" key="3">
    <source>
        <dbReference type="EMBL" id="TYK29098.1"/>
    </source>
</evidence>
<dbReference type="OrthoDB" id="1713704at2759"/>
<evidence type="ECO:0000313" key="5">
    <source>
        <dbReference type="Proteomes" id="UP000321947"/>
    </source>
</evidence>
<dbReference type="Proteomes" id="UP000321947">
    <property type="component" value="Unassembled WGS sequence"/>
</dbReference>
<feature type="domain" description="Integrase catalytic" evidence="1">
    <location>
        <begin position="7"/>
        <end position="148"/>
    </location>
</feature>
<reference evidence="4 5" key="1">
    <citation type="submission" date="2019-08" db="EMBL/GenBank/DDBJ databases">
        <title>Draft genome sequences of two oriental melons (Cucumis melo L. var makuwa).</title>
        <authorList>
            <person name="Kwon S.-Y."/>
        </authorList>
    </citation>
    <scope>NUCLEOTIDE SEQUENCE [LARGE SCALE GENOMIC DNA]</scope>
    <source>
        <strain evidence="5">cv. Chang Bougi</strain>
        <strain evidence="4">cv. SW 3</strain>
        <tissue evidence="3">Leaf</tissue>
    </source>
</reference>
<proteinExistence type="predicted"/>
<dbReference type="PROSITE" id="PS50994">
    <property type="entry name" value="INTEGRASE"/>
    <property type="match status" value="1"/>
</dbReference>
<evidence type="ECO:0000259" key="1">
    <source>
        <dbReference type="PROSITE" id="PS50994"/>
    </source>
</evidence>
<dbReference type="SUPFAM" id="SSF53098">
    <property type="entry name" value="Ribonuclease H-like"/>
    <property type="match status" value="1"/>
</dbReference>
<dbReference type="EMBL" id="SSTE01007511">
    <property type="protein sequence ID" value="KAA0056422.1"/>
    <property type="molecule type" value="Genomic_DNA"/>
</dbReference>
<dbReference type="InterPro" id="IPR036397">
    <property type="entry name" value="RNaseH_sf"/>
</dbReference>
<dbReference type="Gene3D" id="3.30.420.10">
    <property type="entry name" value="Ribonuclease H-like superfamily/Ribonuclease H"/>
    <property type="match status" value="1"/>
</dbReference>
<dbReference type="InterPro" id="IPR052160">
    <property type="entry name" value="Gypsy_RT_Integrase-like"/>
</dbReference>
<gene>
    <name evidence="3" type="ORF">E5676_scaffold120G002320</name>
    <name evidence="2" type="ORF">E6C27_scaffold186G001780</name>
</gene>
<dbReference type="InterPro" id="IPR012337">
    <property type="entry name" value="RNaseH-like_sf"/>
</dbReference>
<name>A0A5D3E051_CUCMM</name>
<evidence type="ECO:0000313" key="2">
    <source>
        <dbReference type="EMBL" id="KAA0056422.1"/>
    </source>
</evidence>
<organism evidence="3 5">
    <name type="scientific">Cucumis melo var. makuwa</name>
    <name type="common">Oriental melon</name>
    <dbReference type="NCBI Taxonomy" id="1194695"/>
    <lineage>
        <taxon>Eukaryota</taxon>
        <taxon>Viridiplantae</taxon>
        <taxon>Streptophyta</taxon>
        <taxon>Embryophyta</taxon>
        <taxon>Tracheophyta</taxon>
        <taxon>Spermatophyta</taxon>
        <taxon>Magnoliopsida</taxon>
        <taxon>eudicotyledons</taxon>
        <taxon>Gunneridae</taxon>
        <taxon>Pentapetalae</taxon>
        <taxon>rosids</taxon>
        <taxon>fabids</taxon>
        <taxon>Cucurbitales</taxon>
        <taxon>Cucurbitaceae</taxon>
        <taxon>Benincaseae</taxon>
        <taxon>Cucumis</taxon>
    </lineage>
</organism>